<dbReference type="InterPro" id="IPR008972">
    <property type="entry name" value="Cupredoxin"/>
</dbReference>
<organism evidence="2 3">
    <name type="scientific">Coccomyxa subellipsoidea</name>
    <dbReference type="NCBI Taxonomy" id="248742"/>
    <lineage>
        <taxon>Eukaryota</taxon>
        <taxon>Viridiplantae</taxon>
        <taxon>Chlorophyta</taxon>
        <taxon>core chlorophytes</taxon>
        <taxon>Trebouxiophyceae</taxon>
        <taxon>Trebouxiophyceae incertae sedis</taxon>
        <taxon>Coccomyxaceae</taxon>
        <taxon>Coccomyxa</taxon>
    </lineage>
</organism>
<evidence type="ECO:0000313" key="2">
    <source>
        <dbReference type="EMBL" id="KAK9907520.1"/>
    </source>
</evidence>
<name>A0ABR2YKX4_9CHLO</name>
<dbReference type="EMBL" id="JALJOT010000009">
    <property type="protein sequence ID" value="KAK9907520.1"/>
    <property type="molecule type" value="Genomic_DNA"/>
</dbReference>
<evidence type="ECO:0000313" key="3">
    <source>
        <dbReference type="Proteomes" id="UP001491310"/>
    </source>
</evidence>
<keyword evidence="3" id="KW-1185">Reference proteome</keyword>
<sequence length="130" mass="13303">MKLQGTIYAALLLALCAAGFLPLATPTPLPAGPIKWVIPAAANVPPYADGTAVVGDTVTYTWSRFHGVVLSTSPDCTARTLFQQVPGGADSASGAANITFSAPGTFYVICPVGTHCAQGQIQKWTVSPAA</sequence>
<reference evidence="2 3" key="1">
    <citation type="journal article" date="2024" name="Nat. Commun.">
        <title>Phylogenomics reveals the evolutionary origins of lichenization in chlorophyte algae.</title>
        <authorList>
            <person name="Puginier C."/>
            <person name="Libourel C."/>
            <person name="Otte J."/>
            <person name="Skaloud P."/>
            <person name="Haon M."/>
            <person name="Grisel S."/>
            <person name="Petersen M."/>
            <person name="Berrin J.G."/>
            <person name="Delaux P.M."/>
            <person name="Dal Grande F."/>
            <person name="Keller J."/>
        </authorList>
    </citation>
    <scope>NUCLEOTIDE SEQUENCE [LARGE SCALE GENOMIC DNA]</scope>
    <source>
        <strain evidence="2 3">SAG 216-7</strain>
    </source>
</reference>
<protein>
    <recommendedName>
        <fullName evidence="4">Phytocyanin domain-containing protein</fullName>
    </recommendedName>
</protein>
<accession>A0ABR2YKX4</accession>
<gene>
    <name evidence="2" type="ORF">WJX75_005207</name>
</gene>
<dbReference type="Proteomes" id="UP001491310">
    <property type="component" value="Unassembled WGS sequence"/>
</dbReference>
<dbReference type="Gene3D" id="2.60.40.420">
    <property type="entry name" value="Cupredoxins - blue copper proteins"/>
    <property type="match status" value="1"/>
</dbReference>
<proteinExistence type="predicted"/>
<evidence type="ECO:0000256" key="1">
    <source>
        <dbReference type="SAM" id="SignalP"/>
    </source>
</evidence>
<keyword evidence="1" id="KW-0732">Signal</keyword>
<feature type="chain" id="PRO_5045870513" description="Phytocyanin domain-containing protein" evidence="1">
    <location>
        <begin position="27"/>
        <end position="130"/>
    </location>
</feature>
<dbReference type="SUPFAM" id="SSF49503">
    <property type="entry name" value="Cupredoxins"/>
    <property type="match status" value="1"/>
</dbReference>
<comment type="caution">
    <text evidence="2">The sequence shown here is derived from an EMBL/GenBank/DDBJ whole genome shotgun (WGS) entry which is preliminary data.</text>
</comment>
<feature type="signal peptide" evidence="1">
    <location>
        <begin position="1"/>
        <end position="26"/>
    </location>
</feature>
<evidence type="ECO:0008006" key="4">
    <source>
        <dbReference type="Google" id="ProtNLM"/>
    </source>
</evidence>